<dbReference type="SUPFAM" id="SSF47384">
    <property type="entry name" value="Homodimeric domain of signal transducing histidine kinase"/>
    <property type="match status" value="1"/>
</dbReference>
<dbReference type="SUPFAM" id="SSF55874">
    <property type="entry name" value="ATPase domain of HSP90 chaperone/DNA topoisomerase II/histidine kinase"/>
    <property type="match status" value="1"/>
</dbReference>
<keyword evidence="10" id="KW-0902">Two-component regulatory system</keyword>
<dbReference type="EMBL" id="AONH01000007">
    <property type="protein sequence ID" value="KGM88464.1"/>
    <property type="molecule type" value="Genomic_DNA"/>
</dbReference>
<dbReference type="FunFam" id="3.30.565.10:FF:000016">
    <property type="entry name" value="Chemotaxis protein CheA, putative"/>
    <property type="match status" value="1"/>
</dbReference>
<sequence>MMDNDISAVFLEEASELLESLEQGLLKLQADPNNMDLINAAFRDLHTIKGSGAMFGFTDLAAFIHKFETAFEKIRSGEIKVSASLIRVALRAADEIKGYLAGEAAMTPARQVILDDLAQAVSPGNDTVEPHVEASAEQGWRLDFRLATDALALGARPEVLLDELRGLGATNLVADISRIPALEGIEAQACLLGWSMDLPASAREDDINSVFMFHEGNMELNLVNLAAPAPDVAASAVPAEVVVTGPQAAQQSATMRVPAERLDELMDQVGELVIAEARLSALANSSKDPSIMAAAEDIQRLSARMRDTTMSIRMVPISSIIGRFRRLVHDLSEGLGKTVNFVVTGADTELDKTVIERLGDPLVHIIRNAIDHGLETDEARAAAGKPDCGTIELSAEHLGAEVVISVKDNGRGLDRNKLRARAIDQGLLTPDATPSEAELFALILEPGFSTAAKVTELSGRGVGMDVVKRTVEGLRGRIVISSEPGHGTTFTLRLPLTLSIIDGLLVEVGGDRYIIPMAAVQEIVELPASDAGADTTSSFLQIRDSLVPFLRLRTLLDCAEEHNTLQNVIVVSASSMRVGLVVDRILGTNQTVVKQMSRLHAGVKSISGATILGDGSVALVLEVGNLVELARTDLRKIEKAA</sequence>
<comment type="catalytic activity">
    <reaction evidence="1">
        <text>ATP + protein L-histidine = ADP + protein N-phospho-L-histidine.</text>
        <dbReference type="EC" id="2.7.13.3"/>
    </reaction>
</comment>
<dbReference type="eggNOG" id="COG0643">
    <property type="taxonomic scope" value="Bacteria"/>
</dbReference>
<dbReference type="InterPro" id="IPR004358">
    <property type="entry name" value="Sig_transdc_His_kin-like_C"/>
</dbReference>
<keyword evidence="4" id="KW-0145">Chemotaxis</keyword>
<dbReference type="InterPro" id="IPR036641">
    <property type="entry name" value="HPT_dom_sf"/>
</dbReference>
<keyword evidence="5 12" id="KW-0597">Phosphoprotein</keyword>
<evidence type="ECO:0000256" key="6">
    <source>
        <dbReference type="ARBA" id="ARBA00022679"/>
    </source>
</evidence>
<evidence type="ECO:0000256" key="8">
    <source>
        <dbReference type="ARBA" id="ARBA00022777"/>
    </source>
</evidence>
<keyword evidence="8 16" id="KW-0418">Kinase</keyword>
<feature type="domain" description="HPt" evidence="15">
    <location>
        <begin position="1"/>
        <end position="103"/>
    </location>
</feature>
<evidence type="ECO:0000313" key="16">
    <source>
        <dbReference type="EMBL" id="KGM88464.1"/>
    </source>
</evidence>
<dbReference type="Pfam" id="PF02518">
    <property type="entry name" value="HATPase_c"/>
    <property type="match status" value="1"/>
</dbReference>
<dbReference type="PRINTS" id="PR00344">
    <property type="entry name" value="BCTRLSENSOR"/>
</dbReference>
<dbReference type="CDD" id="cd00088">
    <property type="entry name" value="HPT"/>
    <property type="match status" value="1"/>
</dbReference>
<name>A0A0A0HPF1_9RHOB</name>
<comment type="caution">
    <text evidence="16">The sequence shown here is derived from an EMBL/GenBank/DDBJ whole genome shotgun (WGS) entry which is preliminary data.</text>
</comment>
<dbReference type="InterPro" id="IPR037006">
    <property type="entry name" value="CheA-like_homodim_sf"/>
</dbReference>
<dbReference type="InterPro" id="IPR005467">
    <property type="entry name" value="His_kinase_dom"/>
</dbReference>
<dbReference type="CDD" id="cd16916">
    <property type="entry name" value="HATPase_CheA-like"/>
    <property type="match status" value="1"/>
</dbReference>
<dbReference type="SMART" id="SM00387">
    <property type="entry name" value="HATPase_c"/>
    <property type="match status" value="1"/>
</dbReference>
<accession>A0A0A0HPF1</accession>
<evidence type="ECO:0000256" key="9">
    <source>
        <dbReference type="ARBA" id="ARBA00022840"/>
    </source>
</evidence>
<proteinExistence type="predicted"/>
<dbReference type="InterPro" id="IPR051315">
    <property type="entry name" value="Bact_Chemotaxis_CheA"/>
</dbReference>
<organism evidence="16 17">
    <name type="scientific">Roseovarius mucosus DSM 17069</name>
    <dbReference type="NCBI Taxonomy" id="1288298"/>
    <lineage>
        <taxon>Bacteria</taxon>
        <taxon>Pseudomonadati</taxon>
        <taxon>Pseudomonadota</taxon>
        <taxon>Alphaproteobacteria</taxon>
        <taxon>Rhodobacterales</taxon>
        <taxon>Roseobacteraceae</taxon>
        <taxon>Roseovarius</taxon>
    </lineage>
</organism>
<evidence type="ECO:0000256" key="2">
    <source>
        <dbReference type="ARBA" id="ARBA00012438"/>
    </source>
</evidence>
<dbReference type="Gene3D" id="3.30.565.10">
    <property type="entry name" value="Histidine kinase-like ATPase, C-terminal domain"/>
    <property type="match status" value="1"/>
</dbReference>
<dbReference type="Pfam" id="PF02895">
    <property type="entry name" value="H-kinase_dim"/>
    <property type="match status" value="1"/>
</dbReference>
<dbReference type="GO" id="GO:0005737">
    <property type="term" value="C:cytoplasm"/>
    <property type="evidence" value="ECO:0007669"/>
    <property type="project" value="InterPro"/>
</dbReference>
<evidence type="ECO:0000256" key="7">
    <source>
        <dbReference type="ARBA" id="ARBA00022741"/>
    </source>
</evidence>
<dbReference type="AlphaFoldDB" id="A0A0A0HPF1"/>
<dbReference type="InterPro" id="IPR036097">
    <property type="entry name" value="HisK_dim/P_sf"/>
</dbReference>
<dbReference type="EC" id="2.7.13.3" evidence="2"/>
<dbReference type="PROSITE" id="PS50851">
    <property type="entry name" value="CHEW"/>
    <property type="match status" value="1"/>
</dbReference>
<evidence type="ECO:0000313" key="17">
    <source>
        <dbReference type="Proteomes" id="UP000030021"/>
    </source>
</evidence>
<evidence type="ECO:0000256" key="5">
    <source>
        <dbReference type="ARBA" id="ARBA00022553"/>
    </source>
</evidence>
<keyword evidence="7" id="KW-0547">Nucleotide-binding</keyword>
<dbReference type="SUPFAM" id="SSF50341">
    <property type="entry name" value="CheW-like"/>
    <property type="match status" value="1"/>
</dbReference>
<feature type="modified residue" description="Phosphohistidine" evidence="12">
    <location>
        <position position="46"/>
    </location>
</feature>
<evidence type="ECO:0000256" key="3">
    <source>
        <dbReference type="ARBA" id="ARBA00021495"/>
    </source>
</evidence>
<dbReference type="InterPro" id="IPR008207">
    <property type="entry name" value="Sig_transdc_His_kin_Hpt_dom"/>
</dbReference>
<dbReference type="GO" id="GO:0000155">
    <property type="term" value="F:phosphorelay sensor kinase activity"/>
    <property type="evidence" value="ECO:0007669"/>
    <property type="project" value="InterPro"/>
</dbReference>
<dbReference type="InterPro" id="IPR004105">
    <property type="entry name" value="CheA-like_dim"/>
</dbReference>
<dbReference type="Proteomes" id="UP000030021">
    <property type="component" value="Unassembled WGS sequence"/>
</dbReference>
<dbReference type="OrthoDB" id="9803176at2"/>
<evidence type="ECO:0000256" key="11">
    <source>
        <dbReference type="ARBA" id="ARBA00035100"/>
    </source>
</evidence>
<evidence type="ECO:0000259" key="13">
    <source>
        <dbReference type="PROSITE" id="PS50109"/>
    </source>
</evidence>
<evidence type="ECO:0000256" key="10">
    <source>
        <dbReference type="ARBA" id="ARBA00023012"/>
    </source>
</evidence>
<dbReference type="InterPro" id="IPR003594">
    <property type="entry name" value="HATPase_dom"/>
</dbReference>
<keyword evidence="6 16" id="KW-0808">Transferase</keyword>
<dbReference type="Pfam" id="PF01584">
    <property type="entry name" value="CheW"/>
    <property type="match status" value="1"/>
</dbReference>
<dbReference type="Gene3D" id="2.30.30.40">
    <property type="entry name" value="SH3 Domains"/>
    <property type="match status" value="1"/>
</dbReference>
<gene>
    <name evidence="16" type="ORF">rosmuc_01295</name>
</gene>
<reference evidence="16 17" key="1">
    <citation type="submission" date="2013-01" db="EMBL/GenBank/DDBJ databases">
        <authorList>
            <person name="Fiebig A."/>
            <person name="Goeker M."/>
            <person name="Klenk H.-P.P."/>
        </authorList>
    </citation>
    <scope>NUCLEOTIDE SEQUENCE [LARGE SCALE GENOMIC DNA]</scope>
    <source>
        <strain evidence="16 17">DSM 17069</strain>
    </source>
</reference>
<dbReference type="PROSITE" id="PS50894">
    <property type="entry name" value="HPT"/>
    <property type="match status" value="1"/>
</dbReference>
<dbReference type="InterPro" id="IPR036890">
    <property type="entry name" value="HATPase_C_sf"/>
</dbReference>
<dbReference type="STRING" id="215743.ROSMUCSMR3_00531"/>
<feature type="domain" description="Histidine kinase" evidence="13">
    <location>
        <begin position="260"/>
        <end position="498"/>
    </location>
</feature>
<dbReference type="PATRIC" id="fig|1288298.3.peg.1306"/>
<dbReference type="PROSITE" id="PS50109">
    <property type="entry name" value="HIS_KIN"/>
    <property type="match status" value="1"/>
</dbReference>
<dbReference type="Gene3D" id="1.20.120.160">
    <property type="entry name" value="HPT domain"/>
    <property type="match status" value="1"/>
</dbReference>
<evidence type="ECO:0000256" key="4">
    <source>
        <dbReference type="ARBA" id="ARBA00022500"/>
    </source>
</evidence>
<protein>
    <recommendedName>
        <fullName evidence="3">Chemotaxis protein CheA</fullName>
        <ecNumber evidence="2">2.7.13.3</ecNumber>
    </recommendedName>
</protein>
<dbReference type="SMART" id="SM00073">
    <property type="entry name" value="HPT"/>
    <property type="match status" value="1"/>
</dbReference>
<keyword evidence="9" id="KW-0067">ATP-binding</keyword>
<dbReference type="GO" id="GO:0005524">
    <property type="term" value="F:ATP binding"/>
    <property type="evidence" value="ECO:0007669"/>
    <property type="project" value="UniProtKB-KW"/>
</dbReference>
<evidence type="ECO:0000259" key="14">
    <source>
        <dbReference type="PROSITE" id="PS50851"/>
    </source>
</evidence>
<dbReference type="PANTHER" id="PTHR43395:SF10">
    <property type="entry name" value="CHEMOTAXIS PROTEIN CHEA"/>
    <property type="match status" value="1"/>
</dbReference>
<dbReference type="Gene3D" id="1.10.287.560">
    <property type="entry name" value="Histidine kinase CheA-like, homodimeric domain"/>
    <property type="match status" value="1"/>
</dbReference>
<evidence type="ECO:0000259" key="15">
    <source>
        <dbReference type="PROSITE" id="PS50894"/>
    </source>
</evidence>
<dbReference type="SMART" id="SM01231">
    <property type="entry name" value="H-kinase_dim"/>
    <property type="match status" value="1"/>
</dbReference>
<evidence type="ECO:0000256" key="12">
    <source>
        <dbReference type="PROSITE-ProRule" id="PRU00110"/>
    </source>
</evidence>
<dbReference type="CDD" id="cd00731">
    <property type="entry name" value="CheA_reg"/>
    <property type="match status" value="1"/>
</dbReference>
<dbReference type="RefSeq" id="WP_037271171.1">
    <property type="nucleotide sequence ID" value="NZ_KN293978.2"/>
</dbReference>
<dbReference type="InterPro" id="IPR036061">
    <property type="entry name" value="CheW-like_dom_sf"/>
</dbReference>
<dbReference type="SMART" id="SM00260">
    <property type="entry name" value="CheW"/>
    <property type="match status" value="1"/>
</dbReference>
<dbReference type="Pfam" id="PF01627">
    <property type="entry name" value="Hpt"/>
    <property type="match status" value="1"/>
</dbReference>
<dbReference type="PANTHER" id="PTHR43395">
    <property type="entry name" value="SENSOR HISTIDINE KINASE CHEA"/>
    <property type="match status" value="1"/>
</dbReference>
<dbReference type="GO" id="GO:0006935">
    <property type="term" value="P:chemotaxis"/>
    <property type="evidence" value="ECO:0007669"/>
    <property type="project" value="UniProtKB-KW"/>
</dbReference>
<dbReference type="HOGENOM" id="CLU_000650_3_7_5"/>
<evidence type="ECO:0000256" key="1">
    <source>
        <dbReference type="ARBA" id="ARBA00000085"/>
    </source>
</evidence>
<feature type="domain" description="CheW-like" evidence="14">
    <location>
        <begin position="500"/>
        <end position="632"/>
    </location>
</feature>
<dbReference type="InterPro" id="IPR002545">
    <property type="entry name" value="CheW-lke_dom"/>
</dbReference>
<comment type="function">
    <text evidence="11">Involved in the transmission of sensory signals from the chemoreceptors to the flagellar motors. CheA is autophosphorylated; it can transfer its phosphate group to either CheB or CheY.</text>
</comment>
<dbReference type="SUPFAM" id="SSF47226">
    <property type="entry name" value="Histidine-containing phosphotransfer domain, HPT domain"/>
    <property type="match status" value="1"/>
</dbReference>